<dbReference type="InterPro" id="IPR000836">
    <property type="entry name" value="PRTase_dom"/>
</dbReference>
<feature type="domain" description="Glutamine amidotransferase type-2" evidence="11">
    <location>
        <begin position="24"/>
        <end position="243"/>
    </location>
</feature>
<dbReference type="UniPathway" id="UPA00074">
    <property type="reaction ID" value="UER00124"/>
</dbReference>
<keyword evidence="13" id="KW-1185">Reference proteome</keyword>
<keyword evidence="6 7" id="KW-0315">Glutamine amidotransferase</keyword>
<dbReference type="GO" id="GO:0000287">
    <property type="term" value="F:magnesium ion binding"/>
    <property type="evidence" value="ECO:0007669"/>
    <property type="project" value="UniProtKB-UniRule"/>
</dbReference>
<dbReference type="HAMAP" id="MF_01931">
    <property type="entry name" value="PurF"/>
    <property type="match status" value="1"/>
</dbReference>
<evidence type="ECO:0000256" key="8">
    <source>
        <dbReference type="PIRNR" id="PIRNR000485"/>
    </source>
</evidence>
<dbReference type="Pfam" id="PF13522">
    <property type="entry name" value="GATase_6"/>
    <property type="match status" value="1"/>
</dbReference>
<dbReference type="Gene3D" id="3.60.20.10">
    <property type="entry name" value="Glutamine Phosphoribosylpyrophosphate, subunit 1, domain 1"/>
    <property type="match status" value="1"/>
</dbReference>
<evidence type="ECO:0000313" key="13">
    <source>
        <dbReference type="Proteomes" id="UP000249842"/>
    </source>
</evidence>
<dbReference type="InterPro" id="IPR029055">
    <property type="entry name" value="Ntn_hydrolases_N"/>
</dbReference>
<accession>A0A328B5Y6</accession>
<feature type="active site" description="Nucleophile" evidence="7 9">
    <location>
        <position position="24"/>
    </location>
</feature>
<comment type="catalytic activity">
    <reaction evidence="7 8">
        <text>5-phospho-beta-D-ribosylamine + L-glutamate + diphosphate = 5-phospho-alpha-D-ribose 1-diphosphate + L-glutamine + H2O</text>
        <dbReference type="Rhea" id="RHEA:14905"/>
        <dbReference type="ChEBI" id="CHEBI:15377"/>
        <dbReference type="ChEBI" id="CHEBI:29985"/>
        <dbReference type="ChEBI" id="CHEBI:33019"/>
        <dbReference type="ChEBI" id="CHEBI:58017"/>
        <dbReference type="ChEBI" id="CHEBI:58359"/>
        <dbReference type="ChEBI" id="CHEBI:58681"/>
        <dbReference type="EC" id="2.4.2.14"/>
    </reaction>
</comment>
<dbReference type="GO" id="GO:0006189">
    <property type="term" value="P:'de novo' IMP biosynthetic process"/>
    <property type="evidence" value="ECO:0007669"/>
    <property type="project" value="UniProtKB-UniRule"/>
</dbReference>
<gene>
    <name evidence="7" type="primary">purF</name>
    <name evidence="12" type="ORF">DJ021_16475</name>
</gene>
<comment type="similarity">
    <text evidence="2 7 8">In the C-terminal section; belongs to the purine/pyrimidine phosphoribosyltransferase family.</text>
</comment>
<comment type="caution">
    <text evidence="12">The sequence shown here is derived from an EMBL/GenBank/DDBJ whole genome shotgun (WGS) entry which is preliminary data.</text>
</comment>
<evidence type="ECO:0000256" key="10">
    <source>
        <dbReference type="PIRSR" id="PIRSR000485-2"/>
    </source>
</evidence>
<dbReference type="CDD" id="cd06223">
    <property type="entry name" value="PRTases_typeI"/>
    <property type="match status" value="1"/>
</dbReference>
<comment type="cofactor">
    <cofactor evidence="7 10">
        <name>Mg(2+)</name>
        <dbReference type="ChEBI" id="CHEBI:18420"/>
    </cofactor>
    <text evidence="7 10">Binds 1 Mg(2+) ion per subunit.</text>
</comment>
<protein>
    <recommendedName>
        <fullName evidence="7">Amidophosphoribosyltransferase</fullName>
        <shortName evidence="7">ATase</shortName>
        <ecNumber evidence="7">2.4.2.14</ecNumber>
    </recommendedName>
    <alternativeName>
        <fullName evidence="7">Glutamine phosphoribosylpyrophosphate amidotransferase</fullName>
        <shortName evidence="7">GPATase</shortName>
    </alternativeName>
</protein>
<dbReference type="Gene3D" id="3.40.50.2020">
    <property type="match status" value="1"/>
</dbReference>
<dbReference type="EC" id="2.4.2.14" evidence="7"/>
<dbReference type="InterPro" id="IPR035584">
    <property type="entry name" value="PurF_N"/>
</dbReference>
<evidence type="ECO:0000256" key="2">
    <source>
        <dbReference type="ARBA" id="ARBA00010138"/>
    </source>
</evidence>
<evidence type="ECO:0000256" key="7">
    <source>
        <dbReference type="HAMAP-Rule" id="MF_01931"/>
    </source>
</evidence>
<dbReference type="RefSeq" id="WP_111458576.1">
    <property type="nucleotide sequence ID" value="NZ_QFYP01000001.1"/>
</dbReference>
<evidence type="ECO:0000256" key="6">
    <source>
        <dbReference type="ARBA" id="ARBA00022962"/>
    </source>
</evidence>
<evidence type="ECO:0000259" key="11">
    <source>
        <dbReference type="PROSITE" id="PS51278"/>
    </source>
</evidence>
<dbReference type="InterPro" id="IPR029057">
    <property type="entry name" value="PRTase-like"/>
</dbReference>
<comment type="caution">
    <text evidence="7">Lacks conserved residue(s) required for the propagation of feature annotation.</text>
</comment>
<feature type="binding site" evidence="7 10">
    <location>
        <position position="368"/>
    </location>
    <ligand>
        <name>Mg(2+)</name>
        <dbReference type="ChEBI" id="CHEBI:18420"/>
    </ligand>
</feature>
<keyword evidence="4 7" id="KW-0808">Transferase</keyword>
<evidence type="ECO:0000256" key="4">
    <source>
        <dbReference type="ARBA" id="ARBA00022679"/>
    </source>
</evidence>
<dbReference type="PIRSF" id="PIRSF000485">
    <property type="entry name" value="Amd_phspho_trans"/>
    <property type="match status" value="1"/>
</dbReference>
<dbReference type="EMBL" id="QFYP01000001">
    <property type="protein sequence ID" value="RAK61284.1"/>
    <property type="molecule type" value="Genomic_DNA"/>
</dbReference>
<evidence type="ECO:0000256" key="5">
    <source>
        <dbReference type="ARBA" id="ARBA00022755"/>
    </source>
</evidence>
<dbReference type="AlphaFoldDB" id="A0A328B5Y6"/>
<keyword evidence="7 10" id="KW-0479">Metal-binding</keyword>
<evidence type="ECO:0000256" key="9">
    <source>
        <dbReference type="PIRSR" id="PIRSR000485-1"/>
    </source>
</evidence>
<keyword evidence="3 7" id="KW-0328">Glycosyltransferase</keyword>
<dbReference type="PROSITE" id="PS51278">
    <property type="entry name" value="GATASE_TYPE_2"/>
    <property type="match status" value="1"/>
</dbReference>
<keyword evidence="5 7" id="KW-0658">Purine biosynthesis</keyword>
<dbReference type="PANTHER" id="PTHR11907">
    <property type="entry name" value="AMIDOPHOSPHORIBOSYLTRANSFERASE"/>
    <property type="match status" value="1"/>
</dbReference>
<dbReference type="InterPro" id="IPR005854">
    <property type="entry name" value="PurF"/>
</dbReference>
<evidence type="ECO:0000256" key="1">
    <source>
        <dbReference type="ARBA" id="ARBA00005209"/>
    </source>
</evidence>
<dbReference type="Proteomes" id="UP000249842">
    <property type="component" value="Unassembled WGS sequence"/>
</dbReference>
<feature type="binding site" evidence="7 10">
    <location>
        <position position="369"/>
    </location>
    <ligand>
        <name>Mg(2+)</name>
        <dbReference type="ChEBI" id="CHEBI:18420"/>
    </ligand>
</feature>
<sequence>MTQALDRWSPPMRDPDDDTPRLECGVFGVFDIDDAAAMTALGLHALQHRGQEACGIASFDGQRFHTERHMGHVGDAFGGGGLAERMPGRFAIGHTRYSTAGGSFIRNVQPMFADMEAGGVALAHNGNLTNFLTLREQLVSDGVIFQSTSDSEVILHLIARSRKSRFVDRFTEALSRIEGGYALVALTNKKLIGVRDPLGIRPLVLGDLDGKAVLASETCALDMIGARFVRDIEHGEMVIIDRHGIESLRPFPAKQARPCIFEYVYFARPDSVVNGRSVYDVRKRMGRRLAQEAPADIDVVVPVPDSGVPAALGFAQEAGAPFEMGIIRNHYVGRTFIQPTQGARELGVRMKLAPNRAVLAGKKVMLIDDSIVRGTNSVRVVRMVREAGAAEVHLRSASPPIQWPDYYGIDMPDRDKLLAANHSVEEIAKILNVDSMGYLSVEGLYWAMGVGPRDEANPQFTDHYFTGDYPTRLLDREIAEGRNEAVDRQLSFLVDA</sequence>
<reference evidence="13" key="1">
    <citation type="submission" date="2018-05" db="EMBL/GenBank/DDBJ databases">
        <authorList>
            <person name="Li X."/>
        </authorList>
    </citation>
    <scope>NUCLEOTIDE SEQUENCE [LARGE SCALE GENOMIC DNA]</scope>
    <source>
        <strain evidence="13">HKS-05</strain>
    </source>
</reference>
<dbReference type="Pfam" id="PF00156">
    <property type="entry name" value="Pribosyltran"/>
    <property type="match status" value="1"/>
</dbReference>
<dbReference type="SUPFAM" id="SSF56235">
    <property type="entry name" value="N-terminal nucleophile aminohydrolases (Ntn hydrolases)"/>
    <property type="match status" value="1"/>
</dbReference>
<evidence type="ECO:0000256" key="3">
    <source>
        <dbReference type="ARBA" id="ARBA00022676"/>
    </source>
</evidence>
<keyword evidence="7 10" id="KW-0460">Magnesium</keyword>
<dbReference type="GO" id="GO:0009113">
    <property type="term" value="P:purine nucleobase biosynthetic process"/>
    <property type="evidence" value="ECO:0007669"/>
    <property type="project" value="UniProtKB-UniRule"/>
</dbReference>
<name>A0A328B5Y6_9CAUL</name>
<dbReference type="CDD" id="cd00715">
    <property type="entry name" value="GPATase_N"/>
    <property type="match status" value="1"/>
</dbReference>
<organism evidence="12 13">
    <name type="scientific">Phenylobacterium hankyongense</name>
    <dbReference type="NCBI Taxonomy" id="1813876"/>
    <lineage>
        <taxon>Bacteria</taxon>
        <taxon>Pseudomonadati</taxon>
        <taxon>Pseudomonadota</taxon>
        <taxon>Alphaproteobacteria</taxon>
        <taxon>Caulobacterales</taxon>
        <taxon>Caulobacteraceae</taxon>
        <taxon>Phenylobacterium</taxon>
    </lineage>
</organism>
<evidence type="ECO:0000313" key="12">
    <source>
        <dbReference type="EMBL" id="RAK61284.1"/>
    </source>
</evidence>
<dbReference type="InterPro" id="IPR017932">
    <property type="entry name" value="GATase_2_dom"/>
</dbReference>
<dbReference type="OrthoDB" id="9801213at2"/>
<dbReference type="SUPFAM" id="SSF53271">
    <property type="entry name" value="PRTase-like"/>
    <property type="match status" value="1"/>
</dbReference>
<comment type="function">
    <text evidence="7">Catalyzes the formation of phosphoribosylamine from phosphoribosylpyrophosphate (PRPP) and glutamine.</text>
</comment>
<dbReference type="NCBIfam" id="TIGR01134">
    <property type="entry name" value="purF"/>
    <property type="match status" value="1"/>
</dbReference>
<feature type="binding site" evidence="7 10">
    <location>
        <position position="306"/>
    </location>
    <ligand>
        <name>Mg(2+)</name>
        <dbReference type="ChEBI" id="CHEBI:18420"/>
    </ligand>
</feature>
<comment type="pathway">
    <text evidence="1 7 8">Purine metabolism; IMP biosynthesis via de novo pathway; N(1)-(5-phospho-D-ribosyl)glycinamide from 5-phospho-alpha-D-ribose 1-diphosphate: step 1/2.</text>
</comment>
<proteinExistence type="inferred from homology"/>
<dbReference type="GO" id="GO:0004044">
    <property type="term" value="F:amidophosphoribosyltransferase activity"/>
    <property type="evidence" value="ECO:0007669"/>
    <property type="project" value="UniProtKB-UniRule"/>
</dbReference>